<accession>A0A1D8PPF1</accession>
<dbReference type="Proteomes" id="UP000000559">
    <property type="component" value="Chromosome 6"/>
</dbReference>
<proteinExistence type="predicted"/>
<organism evidence="2 3">
    <name type="scientific">Candida albicans (strain SC5314 / ATCC MYA-2876)</name>
    <name type="common">Yeast</name>
    <dbReference type="NCBI Taxonomy" id="237561"/>
    <lineage>
        <taxon>Eukaryota</taxon>
        <taxon>Fungi</taxon>
        <taxon>Dikarya</taxon>
        <taxon>Ascomycota</taxon>
        <taxon>Saccharomycotina</taxon>
        <taxon>Pichiomycetes</taxon>
        <taxon>Debaryomycetaceae</taxon>
        <taxon>Candida/Lodderomyces clade</taxon>
        <taxon>Candida</taxon>
    </lineage>
</organism>
<dbReference type="RefSeq" id="XP_019330991.1">
    <property type="nucleotide sequence ID" value="XM_019475446.1"/>
</dbReference>
<evidence type="ECO:0000313" key="1">
    <source>
        <dbReference type="CGD" id="CAL0000186399"/>
    </source>
</evidence>
<dbReference type="CGD" id="CAL0000186399">
    <property type="gene designation" value="orf19.4192.1"/>
</dbReference>
<reference evidence="2 3" key="1">
    <citation type="journal article" date="2004" name="Proc. Natl. Acad. Sci. U.S.A.">
        <title>The diploid genome sequence of Candida albicans.</title>
        <authorList>
            <person name="Jones T."/>
            <person name="Federspiel N.A."/>
            <person name="Chibana H."/>
            <person name="Dungan J."/>
            <person name="Kalman S."/>
            <person name="Magee B.B."/>
            <person name="Newport G."/>
            <person name="Thorstenson Y.R."/>
            <person name="Agabian N."/>
            <person name="Magee P.T."/>
            <person name="Davis R.W."/>
            <person name="Scherer S."/>
        </authorList>
    </citation>
    <scope>NUCLEOTIDE SEQUENCE [LARGE SCALE GENOMIC DNA]</scope>
    <source>
        <strain evidence="3">SC5314 / ATCC MYA-2876</strain>
    </source>
</reference>
<dbReference type="OrthoDB" id="4079690at2759"/>
<sequence length="154" mass="17481">MPPKKKTENTSTILKLKRYTSTFILTIEPSHSLEDIKYQLCNIINNSGGLPAIQDSEVKNEDEEDIAVPKSEYIDDVDEIKEEVQDESAITKVSVDDIRVAYPKDSTQPYSNNWIELSEDSDIAELSLKDFDILAFAYGSEEQIEIVEPAYEEN</sequence>
<dbReference type="InParanoid" id="A0A1D8PPF1"/>
<evidence type="ECO:0000313" key="3">
    <source>
        <dbReference type="Proteomes" id="UP000000559"/>
    </source>
</evidence>
<name>A0A1D8PPF1_CANAL</name>
<reference evidence="2 3" key="2">
    <citation type="journal article" date="2007" name="Genome Biol.">
        <title>Assembly of the Candida albicans genome into sixteen supercontigs aligned on the eight chromosomes.</title>
        <authorList>
            <person name="van het Hoog M."/>
            <person name="Rast T.J."/>
            <person name="Martchenko M."/>
            <person name="Grindle S."/>
            <person name="Dignard D."/>
            <person name="Hogues H."/>
            <person name="Cuomo C."/>
            <person name="Berriman M."/>
            <person name="Scherer S."/>
            <person name="Magee B.B."/>
            <person name="Whiteway M."/>
            <person name="Chibana H."/>
            <person name="Nantel A."/>
            <person name="Magee P.T."/>
        </authorList>
    </citation>
    <scope>GENOME REANNOTATION</scope>
    <source>
        <strain evidence="3">SC5314 / ATCC MYA-2876</strain>
    </source>
</reference>
<dbReference type="GeneID" id="30515329"/>
<evidence type="ECO:0000313" key="2">
    <source>
        <dbReference type="EMBL" id="AOW30014.1"/>
    </source>
</evidence>
<dbReference type="EMBL" id="CP017628">
    <property type="protein sequence ID" value="AOW30014.1"/>
    <property type="molecule type" value="Genomic_DNA"/>
</dbReference>
<dbReference type="AlphaFoldDB" id="A0A1D8PPF1"/>
<dbReference type="SMR" id="A0A1D8PPF1"/>
<reference evidence="2 3" key="3">
    <citation type="journal article" date="2013" name="Genome Biol.">
        <title>Assembly of a phased diploid Candida albicans genome facilitates allele-specific measurements and provides a simple model for repeat and indel structure.</title>
        <authorList>
            <person name="Muzzey D."/>
            <person name="Schwartz K."/>
            <person name="Weissman J.S."/>
            <person name="Sherlock G."/>
        </authorList>
    </citation>
    <scope>NUCLEOTIDE SEQUENCE [LARGE SCALE GENOMIC DNA]</scope>
    <source>
        <strain evidence="3">SC5314 / ATCC MYA-2876</strain>
    </source>
</reference>
<dbReference type="KEGG" id="cal:CAALFM_C600680CA"/>
<protein>
    <submittedName>
        <fullName evidence="2">Uncharacterized protein</fullName>
    </submittedName>
</protein>
<keyword evidence="3" id="KW-1185">Reference proteome</keyword>
<dbReference type="VEuPathDB" id="FungiDB:C6_00680C_A"/>
<gene>
    <name evidence="2" type="ordered locus">CAALFM_C600680CA</name>
    <name evidence="1" type="ordered locus">orf19.4192.1</name>
</gene>